<evidence type="ECO:0000256" key="3">
    <source>
        <dbReference type="ARBA" id="ARBA00022989"/>
    </source>
</evidence>
<feature type="domain" description="TM2" evidence="6">
    <location>
        <begin position="68"/>
        <end position="115"/>
    </location>
</feature>
<dbReference type="InterPro" id="IPR026870">
    <property type="entry name" value="Zinc_ribbon_dom"/>
</dbReference>
<reference evidence="8" key="1">
    <citation type="submission" date="2020-10" db="EMBL/GenBank/DDBJ databases">
        <authorList>
            <person name="Gilroy R."/>
        </authorList>
    </citation>
    <scope>NUCLEOTIDE SEQUENCE</scope>
    <source>
        <strain evidence="8">1370</strain>
    </source>
</reference>
<reference evidence="8" key="2">
    <citation type="journal article" date="2021" name="PeerJ">
        <title>Extensive microbial diversity within the chicken gut microbiome revealed by metagenomics and culture.</title>
        <authorList>
            <person name="Gilroy R."/>
            <person name="Ravi A."/>
            <person name="Getino M."/>
            <person name="Pursley I."/>
            <person name="Horton D.L."/>
            <person name="Alikhan N.F."/>
            <person name="Baker D."/>
            <person name="Gharbi K."/>
            <person name="Hall N."/>
            <person name="Watson M."/>
            <person name="Adriaenssens E.M."/>
            <person name="Foster-Nyarko E."/>
            <person name="Jarju S."/>
            <person name="Secka A."/>
            <person name="Antonio M."/>
            <person name="Oren A."/>
            <person name="Chaudhuri R.R."/>
            <person name="La Ragione R."/>
            <person name="Hildebrand F."/>
            <person name="Pallen M.J."/>
        </authorList>
    </citation>
    <scope>NUCLEOTIDE SEQUENCE</scope>
    <source>
        <strain evidence="8">1370</strain>
    </source>
</reference>
<dbReference type="EMBL" id="DVOL01000040">
    <property type="protein sequence ID" value="HIV10645.1"/>
    <property type="molecule type" value="Genomic_DNA"/>
</dbReference>
<evidence type="ECO:0000313" key="9">
    <source>
        <dbReference type="Proteomes" id="UP000823960"/>
    </source>
</evidence>
<dbReference type="Proteomes" id="UP000823960">
    <property type="component" value="Unassembled WGS sequence"/>
</dbReference>
<evidence type="ECO:0000259" key="6">
    <source>
        <dbReference type="Pfam" id="PF05154"/>
    </source>
</evidence>
<proteinExistence type="predicted"/>
<dbReference type="Pfam" id="PF05154">
    <property type="entry name" value="TM2"/>
    <property type="match status" value="1"/>
</dbReference>
<evidence type="ECO:0000259" key="7">
    <source>
        <dbReference type="Pfam" id="PF13240"/>
    </source>
</evidence>
<evidence type="ECO:0000256" key="5">
    <source>
        <dbReference type="SAM" id="Phobius"/>
    </source>
</evidence>
<feature type="domain" description="Zinc-ribbon" evidence="7">
    <location>
        <begin position="6"/>
        <end position="27"/>
    </location>
</feature>
<evidence type="ECO:0000256" key="2">
    <source>
        <dbReference type="ARBA" id="ARBA00022692"/>
    </source>
</evidence>
<keyword evidence="3 5" id="KW-1133">Transmembrane helix</keyword>
<dbReference type="PANTHER" id="PTHR21016">
    <property type="entry name" value="BETA-AMYLOID BINDING PROTEIN-RELATED"/>
    <property type="match status" value="1"/>
</dbReference>
<name>A0A9D1T3M6_9FIRM</name>
<dbReference type="PANTHER" id="PTHR21016:SF26">
    <property type="entry name" value="TM2 DOMAIN-CONTAINING PROTEIN DDB_G0287015"/>
    <property type="match status" value="1"/>
</dbReference>
<comment type="caution">
    <text evidence="8">The sequence shown here is derived from an EMBL/GenBank/DDBJ whole genome shotgun (WGS) entry which is preliminary data.</text>
</comment>
<dbReference type="GO" id="GO:0016020">
    <property type="term" value="C:membrane"/>
    <property type="evidence" value="ECO:0007669"/>
    <property type="project" value="UniProtKB-SubCell"/>
</dbReference>
<feature type="transmembrane region" description="Helical" evidence="5">
    <location>
        <begin position="97"/>
        <end position="120"/>
    </location>
</feature>
<organism evidence="8 9">
    <name type="scientific">Candidatus Faeciplasma avium</name>
    <dbReference type="NCBI Taxonomy" id="2840798"/>
    <lineage>
        <taxon>Bacteria</taxon>
        <taxon>Bacillati</taxon>
        <taxon>Bacillota</taxon>
        <taxon>Clostridia</taxon>
        <taxon>Eubacteriales</taxon>
        <taxon>Oscillospiraceae</taxon>
        <taxon>Oscillospiraceae incertae sedis</taxon>
        <taxon>Candidatus Faeciplasma</taxon>
    </lineage>
</organism>
<protein>
    <submittedName>
        <fullName evidence="8">TM2 domain-containing protein</fullName>
    </submittedName>
</protein>
<evidence type="ECO:0000256" key="1">
    <source>
        <dbReference type="ARBA" id="ARBA00004141"/>
    </source>
</evidence>
<sequence length="128" mass="13885">MAPTKFCKFCGAKIPMDAVICTACGRQVEELRQAAPSPSNIVINNNNANTNTNVNNQVAAGPMVPARAKNKYIALLLCIFLGFVGGHKFYEGKIGMGILYIFTGGLFMIGVIVDFLTLLFKPTTYYVV</sequence>
<evidence type="ECO:0000256" key="4">
    <source>
        <dbReference type="ARBA" id="ARBA00023136"/>
    </source>
</evidence>
<accession>A0A9D1T3M6</accession>
<dbReference type="InterPro" id="IPR050932">
    <property type="entry name" value="TM2D1-3-like"/>
</dbReference>
<dbReference type="InterPro" id="IPR007829">
    <property type="entry name" value="TM2"/>
</dbReference>
<dbReference type="AlphaFoldDB" id="A0A9D1T3M6"/>
<evidence type="ECO:0000313" key="8">
    <source>
        <dbReference type="EMBL" id="HIV10645.1"/>
    </source>
</evidence>
<keyword evidence="4 5" id="KW-0472">Membrane</keyword>
<feature type="transmembrane region" description="Helical" evidence="5">
    <location>
        <begin position="72"/>
        <end position="90"/>
    </location>
</feature>
<comment type="subcellular location">
    <subcellularLocation>
        <location evidence="1">Membrane</location>
        <topology evidence="1">Multi-pass membrane protein</topology>
    </subcellularLocation>
</comment>
<keyword evidence="2 5" id="KW-0812">Transmembrane</keyword>
<gene>
    <name evidence="8" type="ORF">IAD28_02985</name>
</gene>
<dbReference type="Pfam" id="PF13240">
    <property type="entry name" value="Zn_Ribbon_1"/>
    <property type="match status" value="1"/>
</dbReference>